<dbReference type="FunFam" id="3.30.710.10:FF:000218">
    <property type="entry name" value="Lolal-like protein"/>
    <property type="match status" value="1"/>
</dbReference>
<dbReference type="Pfam" id="PF00096">
    <property type="entry name" value="zf-C2H2"/>
    <property type="match status" value="1"/>
</dbReference>
<organism evidence="7 8">
    <name type="scientific">Anopheles dirus</name>
    <dbReference type="NCBI Taxonomy" id="7168"/>
    <lineage>
        <taxon>Eukaryota</taxon>
        <taxon>Metazoa</taxon>
        <taxon>Ecdysozoa</taxon>
        <taxon>Arthropoda</taxon>
        <taxon>Hexapoda</taxon>
        <taxon>Insecta</taxon>
        <taxon>Pterygota</taxon>
        <taxon>Neoptera</taxon>
        <taxon>Endopterygota</taxon>
        <taxon>Diptera</taxon>
        <taxon>Nematocera</taxon>
        <taxon>Culicoidea</taxon>
        <taxon>Culicidae</taxon>
        <taxon>Anophelinae</taxon>
        <taxon>Anopheles</taxon>
    </lineage>
</organism>
<reference evidence="8" key="1">
    <citation type="submission" date="2013-03" db="EMBL/GenBank/DDBJ databases">
        <title>The Genome Sequence of Anopheles dirus WRAIR2.</title>
        <authorList>
            <consortium name="The Broad Institute Genomics Platform"/>
            <person name="Neafsey D.E."/>
            <person name="Walton C."/>
            <person name="Walker B."/>
            <person name="Young S.K."/>
            <person name="Zeng Q."/>
            <person name="Gargeya S."/>
            <person name="Fitzgerald M."/>
            <person name="Haas B."/>
            <person name="Abouelleil A."/>
            <person name="Allen A.W."/>
            <person name="Alvarado L."/>
            <person name="Arachchi H.M."/>
            <person name="Berlin A.M."/>
            <person name="Chapman S.B."/>
            <person name="Gainer-Dewar J."/>
            <person name="Goldberg J."/>
            <person name="Griggs A."/>
            <person name="Gujja S."/>
            <person name="Hansen M."/>
            <person name="Howarth C."/>
            <person name="Imamovic A."/>
            <person name="Ireland A."/>
            <person name="Larimer J."/>
            <person name="McCowan C."/>
            <person name="Murphy C."/>
            <person name="Pearson M."/>
            <person name="Poon T.W."/>
            <person name="Priest M."/>
            <person name="Roberts A."/>
            <person name="Saif S."/>
            <person name="Shea T."/>
            <person name="Sisk P."/>
            <person name="Sykes S."/>
            <person name="Wortman J."/>
            <person name="Nusbaum C."/>
            <person name="Birren B."/>
        </authorList>
    </citation>
    <scope>NUCLEOTIDE SEQUENCE [LARGE SCALE GENOMIC DNA]</scope>
    <source>
        <strain evidence="8">WRAIR2</strain>
    </source>
</reference>
<feature type="compositionally biased region" description="Polar residues" evidence="4">
    <location>
        <begin position="210"/>
        <end position="229"/>
    </location>
</feature>
<dbReference type="VEuPathDB" id="VectorBase:ADIR009313"/>
<reference evidence="7" key="2">
    <citation type="submission" date="2020-05" db="UniProtKB">
        <authorList>
            <consortium name="EnsemblMetazoa"/>
        </authorList>
    </citation>
    <scope>IDENTIFICATION</scope>
    <source>
        <strain evidence="7">WRAIR2</strain>
    </source>
</reference>
<evidence type="ECO:0000256" key="1">
    <source>
        <dbReference type="ARBA" id="ARBA00004123"/>
    </source>
</evidence>
<evidence type="ECO:0000259" key="5">
    <source>
        <dbReference type="PROSITE" id="PS50097"/>
    </source>
</evidence>
<accession>A0A182NNS8</accession>
<evidence type="ECO:0000256" key="2">
    <source>
        <dbReference type="ARBA" id="ARBA00023242"/>
    </source>
</evidence>
<keyword evidence="3" id="KW-0479">Metal-binding</keyword>
<dbReference type="EnsemblMetazoa" id="ADIR009313-RA">
    <property type="protein sequence ID" value="ADIR009313-PA"/>
    <property type="gene ID" value="ADIR009313"/>
</dbReference>
<dbReference type="InterPro" id="IPR051095">
    <property type="entry name" value="Dros_DevTransReg"/>
</dbReference>
<dbReference type="SMART" id="SM00225">
    <property type="entry name" value="BTB"/>
    <property type="match status" value="1"/>
</dbReference>
<dbReference type="Pfam" id="PF00651">
    <property type="entry name" value="BTB"/>
    <property type="match status" value="1"/>
</dbReference>
<evidence type="ECO:0000259" key="6">
    <source>
        <dbReference type="PROSITE" id="PS50157"/>
    </source>
</evidence>
<dbReference type="PANTHER" id="PTHR23110">
    <property type="entry name" value="BTB DOMAIN TRANSCRIPTION FACTOR"/>
    <property type="match status" value="1"/>
</dbReference>
<evidence type="ECO:0000313" key="8">
    <source>
        <dbReference type="Proteomes" id="UP000075884"/>
    </source>
</evidence>
<protein>
    <recommendedName>
        <fullName evidence="9">BTB domain-containing protein</fullName>
    </recommendedName>
</protein>
<dbReference type="InterPro" id="IPR011333">
    <property type="entry name" value="SKP1/BTB/POZ_sf"/>
</dbReference>
<proteinExistence type="predicted"/>
<dbReference type="GO" id="GO:0048666">
    <property type="term" value="P:neuron development"/>
    <property type="evidence" value="ECO:0007669"/>
    <property type="project" value="UniProtKB-ARBA"/>
</dbReference>
<feature type="region of interest" description="Disordered" evidence="4">
    <location>
        <begin position="187"/>
        <end position="235"/>
    </location>
</feature>
<feature type="compositionally biased region" description="Low complexity" evidence="4">
    <location>
        <begin position="187"/>
        <end position="209"/>
    </location>
</feature>
<dbReference type="GO" id="GO:0008270">
    <property type="term" value="F:zinc ion binding"/>
    <property type="evidence" value="ECO:0007669"/>
    <property type="project" value="UniProtKB-KW"/>
</dbReference>
<keyword evidence="3" id="KW-0863">Zinc-finger</keyword>
<dbReference type="GO" id="GO:0048513">
    <property type="term" value="P:animal organ development"/>
    <property type="evidence" value="ECO:0007669"/>
    <property type="project" value="UniProtKB-ARBA"/>
</dbReference>
<evidence type="ECO:0000313" key="7">
    <source>
        <dbReference type="EnsemblMetazoa" id="ADIR009313-PA"/>
    </source>
</evidence>
<dbReference type="Gene3D" id="3.30.710.10">
    <property type="entry name" value="Potassium Channel Kv1.1, Chain A"/>
    <property type="match status" value="1"/>
</dbReference>
<keyword evidence="2" id="KW-0539">Nucleus</keyword>
<dbReference type="AlphaFoldDB" id="A0A182NNS8"/>
<dbReference type="PROSITE" id="PS00028">
    <property type="entry name" value="ZINC_FINGER_C2H2_1"/>
    <property type="match status" value="1"/>
</dbReference>
<name>A0A182NNS8_9DIPT</name>
<feature type="region of interest" description="Disordered" evidence="4">
    <location>
        <begin position="304"/>
        <end position="336"/>
    </location>
</feature>
<evidence type="ECO:0000256" key="4">
    <source>
        <dbReference type="SAM" id="MobiDB-lite"/>
    </source>
</evidence>
<dbReference type="STRING" id="7168.A0A182NNS8"/>
<dbReference type="InterPro" id="IPR000210">
    <property type="entry name" value="BTB/POZ_dom"/>
</dbReference>
<dbReference type="Gene3D" id="3.30.160.60">
    <property type="entry name" value="Classic Zinc Finger"/>
    <property type="match status" value="1"/>
</dbReference>
<dbReference type="SUPFAM" id="SSF57667">
    <property type="entry name" value="beta-beta-alpha zinc fingers"/>
    <property type="match status" value="1"/>
</dbReference>
<feature type="domain" description="BTB" evidence="5">
    <location>
        <begin position="32"/>
        <end position="97"/>
    </location>
</feature>
<dbReference type="Proteomes" id="UP000075884">
    <property type="component" value="Unassembled WGS sequence"/>
</dbReference>
<keyword evidence="3" id="KW-0862">Zinc</keyword>
<evidence type="ECO:0008006" key="9">
    <source>
        <dbReference type="Google" id="ProtNLM"/>
    </source>
</evidence>
<dbReference type="SUPFAM" id="SSF54695">
    <property type="entry name" value="POZ domain"/>
    <property type="match status" value="1"/>
</dbReference>
<dbReference type="InterPro" id="IPR013087">
    <property type="entry name" value="Znf_C2H2_type"/>
</dbReference>
<dbReference type="PROSITE" id="PS50157">
    <property type="entry name" value="ZINC_FINGER_C2H2_2"/>
    <property type="match status" value="1"/>
</dbReference>
<keyword evidence="8" id="KW-1185">Reference proteome</keyword>
<dbReference type="PROSITE" id="PS50097">
    <property type="entry name" value="BTB"/>
    <property type="match status" value="1"/>
</dbReference>
<evidence type="ECO:0000256" key="3">
    <source>
        <dbReference type="PROSITE-ProRule" id="PRU00042"/>
    </source>
</evidence>
<dbReference type="GO" id="GO:0006357">
    <property type="term" value="P:regulation of transcription by RNA polymerase II"/>
    <property type="evidence" value="ECO:0007669"/>
    <property type="project" value="TreeGrafter"/>
</dbReference>
<comment type="subcellular location">
    <subcellularLocation>
        <location evidence="1">Nucleus</location>
    </subcellularLocation>
</comment>
<feature type="domain" description="C2H2-type" evidence="6">
    <location>
        <begin position="450"/>
        <end position="477"/>
    </location>
</feature>
<dbReference type="PANTHER" id="PTHR23110:SF106">
    <property type="entry name" value="FI01104P"/>
    <property type="match status" value="1"/>
</dbReference>
<dbReference type="CDD" id="cd18315">
    <property type="entry name" value="BTB_POZ_BAB-like"/>
    <property type="match status" value="1"/>
</dbReference>
<dbReference type="GO" id="GO:0003006">
    <property type="term" value="P:developmental process involved in reproduction"/>
    <property type="evidence" value="ECO:0007669"/>
    <property type="project" value="UniProtKB-ARBA"/>
</dbReference>
<dbReference type="InterPro" id="IPR036236">
    <property type="entry name" value="Znf_C2H2_sf"/>
</dbReference>
<dbReference type="GO" id="GO:0005634">
    <property type="term" value="C:nucleus"/>
    <property type="evidence" value="ECO:0007669"/>
    <property type="project" value="UniProtKB-SubCell"/>
</dbReference>
<sequence length="501" mass="55806">MSNQQAFSLRWNDYSTYIGGAFDSLRYEEDLVDVTLYCEGRRIRAHKMLLSACSSYFKDIFKENPCQHPIIIFKNVRHADLVSLVEFMYRGEVNVLQESLQSFLRTAEMLSVRGLADTGNIDQQLQHSIGPAQPTSTLAQQILQTQSQNMTSATITTPQSVFFTLPSSSSIVSQIKVEPDHIQLPQTNQLQQQQQQQQQRLSQTISQPQSTPVQQMPSTSQAQMQQQHRFQLKSGHTIAVTTIGQRIAMEHPQSQLDPTNPSSTALQDLVDSVVSSAQMNRVKHMPKQKESLANASNQLTVTASPSFSTEEIAPTSAGQSDDGMEMYQQATQDPEQDTTYADLQNADMKMHMTEFINVNDGIATSATGTTTVAAATTSGDSGSYTQPESFELVCDDIPEQSDSDEPLEESNFEMETEDLNVNGMFPVDEQPTKQPKAKATGSAVPSEKKFKCRDCDKSFCTWKSLNMHRHIHSGRTECQICGAILSRTANLKRHMNLEEVL</sequence>
<dbReference type="SMART" id="SM00355">
    <property type="entry name" value="ZnF_C2H2"/>
    <property type="match status" value="2"/>
</dbReference>